<dbReference type="CDD" id="cd10035">
    <property type="entry name" value="UDG_like"/>
    <property type="match status" value="1"/>
</dbReference>
<comment type="caution">
    <text evidence="1">The sequence shown here is derived from an EMBL/GenBank/DDBJ whole genome shotgun (WGS) entry which is preliminary data.</text>
</comment>
<accession>A0AB34YWX8</accession>
<reference evidence="1 2" key="1">
    <citation type="submission" date="2020-08" db="EMBL/GenBank/DDBJ databases">
        <title>Genomic Encyclopedia of Type Strains, Phase IV (KMG-IV): sequencing the most valuable type-strain genomes for metagenomic binning, comparative biology and taxonomic classification.</title>
        <authorList>
            <person name="Goeker M."/>
        </authorList>
    </citation>
    <scope>NUCLEOTIDE SEQUENCE [LARGE SCALE GENOMIC DNA]</scope>
    <source>
        <strain evidence="1 2">DSM 23868</strain>
    </source>
</reference>
<dbReference type="InterPro" id="IPR036895">
    <property type="entry name" value="Uracil-DNA_glycosylase-like_sf"/>
</dbReference>
<evidence type="ECO:0000313" key="2">
    <source>
        <dbReference type="Proteomes" id="UP000553980"/>
    </source>
</evidence>
<dbReference type="EMBL" id="JACIEX010000012">
    <property type="protein sequence ID" value="MBB4095671.1"/>
    <property type="molecule type" value="Genomic_DNA"/>
</dbReference>
<dbReference type="SUPFAM" id="SSF52141">
    <property type="entry name" value="Uracil-DNA glycosylase-like"/>
    <property type="match status" value="1"/>
</dbReference>
<organism evidence="1 2">
    <name type="scientific">Brucella pecoris</name>
    <dbReference type="NCBI Taxonomy" id="867683"/>
    <lineage>
        <taxon>Bacteria</taxon>
        <taxon>Pseudomonadati</taxon>
        <taxon>Pseudomonadota</taxon>
        <taxon>Alphaproteobacteria</taxon>
        <taxon>Hyphomicrobiales</taxon>
        <taxon>Brucellaceae</taxon>
        <taxon>Brucella/Ochrobactrum group</taxon>
        <taxon>Brucella</taxon>
    </lineage>
</organism>
<dbReference type="Gene3D" id="3.40.470.10">
    <property type="entry name" value="Uracil-DNA glycosylase-like domain"/>
    <property type="match status" value="1"/>
</dbReference>
<dbReference type="RefSeq" id="WP_235894922.1">
    <property type="nucleotide sequence ID" value="NZ_JACIEX010000012.1"/>
</dbReference>
<dbReference type="Proteomes" id="UP000553980">
    <property type="component" value="Unassembled WGS sequence"/>
</dbReference>
<gene>
    <name evidence="1" type="ORF">GGQ79_004223</name>
</gene>
<protein>
    <submittedName>
        <fullName evidence="1">Uracil-DNA glycosylase</fullName>
    </submittedName>
</protein>
<evidence type="ECO:0000313" key="1">
    <source>
        <dbReference type="EMBL" id="MBB4095671.1"/>
    </source>
</evidence>
<sequence length="224" mass="24586">MITPKSFTASLAELELANVFNPYRECCPTHDRSDAAQIRRDNFERGLEAAIESHVDTIWIARDLGYRGGRRTGVPLTDEVHLGDASRLLGGVKLERATIGPIVAERTAAVVWNMLSMIDEPAVLWNVFPLHPYEAGDPFSNRCHTRKERDIAWPFLMALISMVRPRRIVAIGRDAGLALDGVGVPVSTVRHPSYGGQTDFVAGLRKIYGIAAGGGPARTLELPF</sequence>
<keyword evidence="2" id="KW-1185">Reference proteome</keyword>
<dbReference type="AlphaFoldDB" id="A0AB34YWX8"/>
<proteinExistence type="predicted"/>
<name>A0AB34YWX8_9HYPH</name>